<dbReference type="Proteomes" id="UP000292082">
    <property type="component" value="Unassembled WGS sequence"/>
</dbReference>
<dbReference type="InterPro" id="IPR029058">
    <property type="entry name" value="AB_hydrolase_fold"/>
</dbReference>
<dbReference type="InterPro" id="IPR050228">
    <property type="entry name" value="Carboxylesterase_BioH"/>
</dbReference>
<evidence type="ECO:0000313" key="3">
    <source>
        <dbReference type="EMBL" id="TBU22134.1"/>
    </source>
</evidence>
<evidence type="ECO:0000313" key="5">
    <source>
        <dbReference type="Proteomes" id="UP000292082"/>
    </source>
</evidence>
<protein>
    <submittedName>
        <fullName evidence="4">Alpha/beta-hydrolase</fullName>
    </submittedName>
</protein>
<sequence>MQPSSGFQWFLLVCPAVVVLAYFVTIFPHTPSTLYVHPSLATLDKAAPSWSIYPDNYYEGGAYVKLPQGSTRYWLIGPEDGKRVVLIHGLSVPSIIWRDVAPNLAKNGYRVLLYDLYGRGYSDAPHTTYDANLYTTQLALLLQYVGWNKANIVGVSMGGGIAAAFSAQFPHLVNDKVVLIASAGLMDSSDMSRTTKFLSSPLMQVVASSSPFRLYLQYLADQKAPSDPIAELVRIQSAYLPGYNAALASSMRDGPLRNLAPQFTALGRHSRKTNGRVLVIWGTADKVVPYRYAAKVQTYIPHAELVTIEGGPHDITISHPDEVSRALLHFLSQ</sequence>
<dbReference type="PANTHER" id="PTHR43194">
    <property type="entry name" value="HYDROLASE ALPHA/BETA FOLD FAMILY"/>
    <property type="match status" value="1"/>
</dbReference>
<dbReference type="InterPro" id="IPR000073">
    <property type="entry name" value="AB_hydrolase_1"/>
</dbReference>
<proteinExistence type="predicted"/>
<name>A0A4Q9P2Z3_9APHY</name>
<dbReference type="Gene3D" id="3.40.50.1820">
    <property type="entry name" value="alpha/beta hydrolase"/>
    <property type="match status" value="1"/>
</dbReference>
<gene>
    <name evidence="4" type="ORF">BD310DRAFT_1024791</name>
    <name evidence="3" type="ORF">BD311DRAFT_811746</name>
</gene>
<dbReference type="GO" id="GO:0016787">
    <property type="term" value="F:hydrolase activity"/>
    <property type="evidence" value="ECO:0007669"/>
    <property type="project" value="UniProtKB-KW"/>
</dbReference>
<dbReference type="Proteomes" id="UP000292957">
    <property type="component" value="Unassembled WGS sequence"/>
</dbReference>
<keyword evidence="1" id="KW-1133">Transmembrane helix</keyword>
<dbReference type="PANTHER" id="PTHR43194:SF2">
    <property type="entry name" value="PEROXISOMAL MEMBRANE PROTEIN LPX1"/>
    <property type="match status" value="1"/>
</dbReference>
<dbReference type="SUPFAM" id="SSF53474">
    <property type="entry name" value="alpha/beta-Hydrolases"/>
    <property type="match status" value="1"/>
</dbReference>
<feature type="transmembrane region" description="Helical" evidence="1">
    <location>
        <begin position="6"/>
        <end position="27"/>
    </location>
</feature>
<dbReference type="AlphaFoldDB" id="A0A4Q9P2Z3"/>
<dbReference type="OMA" id="DWAHKLH"/>
<organism evidence="4 5">
    <name type="scientific">Dichomitus squalens</name>
    <dbReference type="NCBI Taxonomy" id="114155"/>
    <lineage>
        <taxon>Eukaryota</taxon>
        <taxon>Fungi</taxon>
        <taxon>Dikarya</taxon>
        <taxon>Basidiomycota</taxon>
        <taxon>Agaricomycotina</taxon>
        <taxon>Agaricomycetes</taxon>
        <taxon>Polyporales</taxon>
        <taxon>Polyporaceae</taxon>
        <taxon>Dichomitus</taxon>
    </lineage>
</organism>
<dbReference type="Pfam" id="PF00561">
    <property type="entry name" value="Abhydrolase_1"/>
    <property type="match status" value="1"/>
</dbReference>
<keyword evidence="1" id="KW-0472">Membrane</keyword>
<feature type="domain" description="AB hydrolase-1" evidence="2">
    <location>
        <begin position="83"/>
        <end position="320"/>
    </location>
</feature>
<dbReference type="EMBL" id="ML143556">
    <property type="protein sequence ID" value="TBU22134.1"/>
    <property type="molecule type" value="Genomic_DNA"/>
</dbReference>
<keyword evidence="5" id="KW-1185">Reference proteome</keyword>
<keyword evidence="4" id="KW-0378">Hydrolase</keyword>
<accession>A0A4Q9P2Z3</accession>
<evidence type="ECO:0000259" key="2">
    <source>
        <dbReference type="Pfam" id="PF00561"/>
    </source>
</evidence>
<dbReference type="EMBL" id="ML145090">
    <property type="protein sequence ID" value="TBU63323.1"/>
    <property type="molecule type" value="Genomic_DNA"/>
</dbReference>
<evidence type="ECO:0000256" key="1">
    <source>
        <dbReference type="SAM" id="Phobius"/>
    </source>
</evidence>
<dbReference type="OrthoDB" id="408373at2759"/>
<reference evidence="4 5" key="1">
    <citation type="submission" date="2019-01" db="EMBL/GenBank/DDBJ databases">
        <title>Draft genome sequences of three monokaryotic isolates of the white-rot basidiomycete fungus Dichomitus squalens.</title>
        <authorList>
            <consortium name="DOE Joint Genome Institute"/>
            <person name="Lopez S.C."/>
            <person name="Andreopoulos B."/>
            <person name="Pangilinan J."/>
            <person name="Lipzen A."/>
            <person name="Riley R."/>
            <person name="Ahrendt S."/>
            <person name="Ng V."/>
            <person name="Barry K."/>
            <person name="Daum C."/>
            <person name="Grigoriev I.V."/>
            <person name="Hilden K.S."/>
            <person name="Makela M.R."/>
            <person name="de Vries R.P."/>
        </authorList>
    </citation>
    <scope>NUCLEOTIDE SEQUENCE [LARGE SCALE GENOMIC DNA]</scope>
    <source>
        <strain evidence="4 5">CBS 464.89</strain>
        <strain evidence="3">OM18370.1</strain>
    </source>
</reference>
<dbReference type="PRINTS" id="PR00111">
    <property type="entry name" value="ABHYDROLASE"/>
</dbReference>
<keyword evidence="1" id="KW-0812">Transmembrane</keyword>
<evidence type="ECO:0000313" key="4">
    <source>
        <dbReference type="EMBL" id="TBU63323.1"/>
    </source>
</evidence>
<dbReference type="InterPro" id="IPR000639">
    <property type="entry name" value="Epox_hydrolase-like"/>
</dbReference>
<dbReference type="PRINTS" id="PR00412">
    <property type="entry name" value="EPOXHYDRLASE"/>
</dbReference>